<dbReference type="GO" id="GO:0033857">
    <property type="term" value="F:5-diphosphoinositol pentakisphosphate 1-kinase activity"/>
    <property type="evidence" value="ECO:0007669"/>
    <property type="project" value="TreeGrafter"/>
</dbReference>
<evidence type="ECO:0000259" key="12">
    <source>
        <dbReference type="Pfam" id="PF18086"/>
    </source>
</evidence>
<evidence type="ECO:0000313" key="15">
    <source>
        <dbReference type="Proteomes" id="UP000663829"/>
    </source>
</evidence>
<dbReference type="Gene3D" id="3.40.50.11950">
    <property type="match status" value="1"/>
</dbReference>
<evidence type="ECO:0000256" key="1">
    <source>
        <dbReference type="ARBA" id="ARBA00004496"/>
    </source>
</evidence>
<dbReference type="EMBL" id="CAJOBC010087500">
    <property type="protein sequence ID" value="CAF4357468.1"/>
    <property type="molecule type" value="Genomic_DNA"/>
</dbReference>
<gene>
    <name evidence="13" type="ORF">GPM918_LOCUS36423</name>
    <name evidence="14" type="ORF">SRO942_LOCUS37159</name>
</gene>
<evidence type="ECO:0000256" key="7">
    <source>
        <dbReference type="ARBA" id="ARBA00022777"/>
    </source>
</evidence>
<dbReference type="FunFam" id="3.40.50.11950:FF:000002">
    <property type="entry name" value="Inositol hexakisphosphate and diphosphoinositol-pentakisphosphate kinase"/>
    <property type="match status" value="1"/>
</dbReference>
<reference evidence="13" key="1">
    <citation type="submission" date="2021-02" db="EMBL/GenBank/DDBJ databases">
        <authorList>
            <person name="Nowell W R."/>
        </authorList>
    </citation>
    <scope>NUCLEOTIDE SEQUENCE</scope>
</reference>
<evidence type="ECO:0000256" key="8">
    <source>
        <dbReference type="ARBA" id="ARBA00022840"/>
    </source>
</evidence>
<dbReference type="Gene3D" id="3.30.470.20">
    <property type="entry name" value="ATP-grasp fold, B domain"/>
    <property type="match status" value="1"/>
</dbReference>
<keyword evidence="6" id="KW-0547">Nucleotide-binding</keyword>
<evidence type="ECO:0000256" key="3">
    <source>
        <dbReference type="ARBA" id="ARBA00012893"/>
    </source>
</evidence>
<keyword evidence="15" id="KW-1185">Reference proteome</keyword>
<dbReference type="Proteomes" id="UP000681722">
    <property type="component" value="Unassembled WGS sequence"/>
</dbReference>
<dbReference type="OrthoDB" id="18042at2759"/>
<dbReference type="GO" id="GO:0006020">
    <property type="term" value="P:inositol metabolic process"/>
    <property type="evidence" value="ECO:0007669"/>
    <property type="project" value="TreeGrafter"/>
</dbReference>
<dbReference type="GO" id="GO:0000828">
    <property type="term" value="F:inositol hexakisphosphate kinase activity"/>
    <property type="evidence" value="ECO:0007669"/>
    <property type="project" value="UniProtKB-ARBA"/>
</dbReference>
<dbReference type="SUPFAM" id="SSF56059">
    <property type="entry name" value="Glutathione synthetase ATP-binding domain-like"/>
    <property type="match status" value="1"/>
</dbReference>
<evidence type="ECO:0000256" key="2">
    <source>
        <dbReference type="ARBA" id="ARBA00005609"/>
    </source>
</evidence>
<keyword evidence="7" id="KW-0418">Kinase</keyword>
<protein>
    <recommendedName>
        <fullName evidence="3">diphosphoinositol-pentakisphosphate 1-kinase</fullName>
        <ecNumber evidence="3">2.7.4.24</ecNumber>
    </recommendedName>
</protein>
<keyword evidence="4" id="KW-0963">Cytoplasm</keyword>
<evidence type="ECO:0000256" key="10">
    <source>
        <dbReference type="ARBA" id="ARBA00034629"/>
    </source>
</evidence>
<comment type="catalytic activity">
    <reaction evidence="9">
        <text>5-diphospho-1D-myo-inositol 1,2,3,4,6-pentakisphosphate + ATP + H(+) = 1,5-bis(diphospho)-1D-myo-inositol 2,3,4,6-tetrakisphosphate + ADP</text>
        <dbReference type="Rhea" id="RHEA:10276"/>
        <dbReference type="ChEBI" id="CHEBI:15378"/>
        <dbReference type="ChEBI" id="CHEBI:30616"/>
        <dbReference type="ChEBI" id="CHEBI:58628"/>
        <dbReference type="ChEBI" id="CHEBI:77983"/>
        <dbReference type="ChEBI" id="CHEBI:456216"/>
        <dbReference type="EC" id="2.7.4.24"/>
    </reaction>
    <physiologicalReaction direction="left-to-right" evidence="9">
        <dbReference type="Rhea" id="RHEA:10277"/>
    </physiologicalReaction>
</comment>
<evidence type="ECO:0000256" key="11">
    <source>
        <dbReference type="SAM" id="MobiDB-lite"/>
    </source>
</evidence>
<dbReference type="Proteomes" id="UP000663829">
    <property type="component" value="Unassembled WGS sequence"/>
</dbReference>
<evidence type="ECO:0000256" key="9">
    <source>
        <dbReference type="ARBA" id="ARBA00033696"/>
    </source>
</evidence>
<proteinExistence type="inferred from homology"/>
<comment type="caution">
    <text evidence="13">The sequence shown here is derived from an EMBL/GenBank/DDBJ whole genome shotgun (WGS) entry which is preliminary data.</text>
</comment>
<dbReference type="InterPro" id="IPR037446">
    <property type="entry name" value="His_Pase_VIP1"/>
</dbReference>
<comment type="catalytic activity">
    <reaction evidence="10">
        <text>1D-myo-inositol hexakisphosphate + ATP = 1-diphospho-1D-myo-inositol 2,3,4,5,6-pentakisphosphate + ADP</text>
        <dbReference type="Rhea" id="RHEA:37459"/>
        <dbReference type="ChEBI" id="CHEBI:30616"/>
        <dbReference type="ChEBI" id="CHEBI:58130"/>
        <dbReference type="ChEBI" id="CHEBI:74946"/>
        <dbReference type="ChEBI" id="CHEBI:456216"/>
        <dbReference type="EC" id="2.7.4.24"/>
    </reaction>
    <physiologicalReaction direction="left-to-right" evidence="10">
        <dbReference type="Rhea" id="RHEA:37460"/>
    </physiologicalReaction>
</comment>
<dbReference type="PANTHER" id="PTHR12750">
    <property type="entry name" value="DIPHOSPHOINOSITOL PENTAKISPHOSPHATE KINASE"/>
    <property type="match status" value="1"/>
</dbReference>
<feature type="compositionally biased region" description="Acidic residues" evidence="11">
    <location>
        <begin position="16"/>
        <end position="36"/>
    </location>
</feature>
<accession>A0A815SN02</accession>
<feature type="non-terminal residue" evidence="13">
    <location>
        <position position="1"/>
    </location>
</feature>
<keyword evidence="5" id="KW-0808">Transferase</keyword>
<dbReference type="InterPro" id="IPR040557">
    <property type="entry name" value="VIP1_N"/>
</dbReference>
<dbReference type="PANTHER" id="PTHR12750:SF9">
    <property type="entry name" value="INOSITOL HEXAKISPHOSPHATE AND DIPHOSPHOINOSITOL-PENTAKISPHOSPHATE KINASE"/>
    <property type="match status" value="1"/>
</dbReference>
<dbReference type="GO" id="GO:0032958">
    <property type="term" value="P:inositol phosphate biosynthetic process"/>
    <property type="evidence" value="ECO:0007669"/>
    <property type="project" value="TreeGrafter"/>
</dbReference>
<evidence type="ECO:0000313" key="14">
    <source>
        <dbReference type="EMBL" id="CAF4357468.1"/>
    </source>
</evidence>
<dbReference type="GO" id="GO:0005524">
    <property type="term" value="F:ATP binding"/>
    <property type="evidence" value="ECO:0007669"/>
    <property type="project" value="UniProtKB-KW"/>
</dbReference>
<comment type="similarity">
    <text evidence="2">Belongs to the histidine acid phosphatase family. VIP1 subfamily.</text>
</comment>
<evidence type="ECO:0000256" key="5">
    <source>
        <dbReference type="ARBA" id="ARBA00022679"/>
    </source>
</evidence>
<keyword evidence="8" id="KW-0067">ATP-binding</keyword>
<dbReference type="GO" id="GO:0005829">
    <property type="term" value="C:cytosol"/>
    <property type="evidence" value="ECO:0007669"/>
    <property type="project" value="TreeGrafter"/>
</dbReference>
<sequence length="316" mass="36101">LLMADPSYDRDHNEQEQPDVESETSENEELSDEIESEENPFITVGICAMSKKVKAKPMEEILNRIERFEFIKINVFPETTILTKPVEEWPICDALISFHSKGFPLAKAQEYCKLRRPFLINDLDKQWDIMDRIQIHEILKAADIPQPRYGFIQQPLPDSSEIVSSNVAVIEQDDQIKINGEIFHKPFVEKPVNAENHEVYIYFPPAAGGGSQRLFRKIGSRSSVYTTRNNIRTDGPYVYEEFMPTDGTDVKVYTVGPEYAHAEARKAPALDGKVERDEFGKEVRYPVILRADEKLISMKICLAFKVDSAKLDNKAG</sequence>
<dbReference type="EMBL" id="CAJNOQ010022003">
    <property type="protein sequence ID" value="CAF1494867.1"/>
    <property type="molecule type" value="Genomic_DNA"/>
</dbReference>
<dbReference type="EC" id="2.7.4.24" evidence="3"/>
<dbReference type="Pfam" id="PF18086">
    <property type="entry name" value="PPIP5K2_N"/>
    <property type="match status" value="1"/>
</dbReference>
<evidence type="ECO:0000313" key="13">
    <source>
        <dbReference type="EMBL" id="CAF1494867.1"/>
    </source>
</evidence>
<feature type="domain" description="VIP1 N-terminal" evidence="12">
    <location>
        <begin position="42"/>
        <end position="131"/>
    </location>
</feature>
<evidence type="ECO:0000256" key="4">
    <source>
        <dbReference type="ARBA" id="ARBA00022490"/>
    </source>
</evidence>
<organism evidence="13 15">
    <name type="scientific">Didymodactylos carnosus</name>
    <dbReference type="NCBI Taxonomy" id="1234261"/>
    <lineage>
        <taxon>Eukaryota</taxon>
        <taxon>Metazoa</taxon>
        <taxon>Spiralia</taxon>
        <taxon>Gnathifera</taxon>
        <taxon>Rotifera</taxon>
        <taxon>Eurotatoria</taxon>
        <taxon>Bdelloidea</taxon>
        <taxon>Philodinida</taxon>
        <taxon>Philodinidae</taxon>
        <taxon>Didymodactylos</taxon>
    </lineage>
</organism>
<evidence type="ECO:0000256" key="6">
    <source>
        <dbReference type="ARBA" id="ARBA00022741"/>
    </source>
</evidence>
<dbReference type="AlphaFoldDB" id="A0A815SN02"/>
<comment type="subcellular location">
    <subcellularLocation>
        <location evidence="1">Cytoplasm</location>
    </subcellularLocation>
</comment>
<name>A0A815SN02_9BILA</name>
<feature type="region of interest" description="Disordered" evidence="11">
    <location>
        <begin position="1"/>
        <end position="36"/>
    </location>
</feature>